<dbReference type="Proteomes" id="UP000000311">
    <property type="component" value="Unassembled WGS sequence"/>
</dbReference>
<feature type="domain" description="Protein SirB1 N-terminal" evidence="2">
    <location>
        <begin position="118"/>
        <end position="232"/>
    </location>
</feature>
<dbReference type="InterPro" id="IPR036047">
    <property type="entry name" value="F-box-like_dom_sf"/>
</dbReference>
<keyword evidence="4" id="KW-1185">Reference proteome</keyword>
<evidence type="ECO:0000313" key="4">
    <source>
        <dbReference type="Proteomes" id="UP000000311"/>
    </source>
</evidence>
<feature type="transmembrane region" description="Helical" evidence="1">
    <location>
        <begin position="455"/>
        <end position="474"/>
    </location>
</feature>
<name>E2AKV8_CAMFO</name>
<reference evidence="3 4" key="1">
    <citation type="journal article" date="2010" name="Science">
        <title>Genomic comparison of the ants Camponotus floridanus and Harpegnathos saltator.</title>
        <authorList>
            <person name="Bonasio R."/>
            <person name="Zhang G."/>
            <person name="Ye C."/>
            <person name="Mutti N.S."/>
            <person name="Fang X."/>
            <person name="Qin N."/>
            <person name="Donahue G."/>
            <person name="Yang P."/>
            <person name="Li Q."/>
            <person name="Li C."/>
            <person name="Zhang P."/>
            <person name="Huang Z."/>
            <person name="Berger S.L."/>
            <person name="Reinberg D."/>
            <person name="Wang J."/>
            <person name="Liebig J."/>
        </authorList>
    </citation>
    <scope>NUCLEOTIDE SEQUENCE [LARGE SCALE GENOMIC DNA]</scope>
    <source>
        <strain evidence="4">C129</strain>
    </source>
</reference>
<keyword evidence="1" id="KW-1133">Transmembrane helix</keyword>
<dbReference type="SUPFAM" id="SSF81383">
    <property type="entry name" value="F-box domain"/>
    <property type="match status" value="1"/>
</dbReference>
<feature type="transmembrane region" description="Helical" evidence="1">
    <location>
        <begin position="418"/>
        <end position="443"/>
    </location>
</feature>
<dbReference type="EMBL" id="GL440415">
    <property type="protein sequence ID" value="EFN65931.1"/>
    <property type="molecule type" value="Genomic_DNA"/>
</dbReference>
<evidence type="ECO:0000313" key="3">
    <source>
        <dbReference type="EMBL" id="EFN65931.1"/>
    </source>
</evidence>
<dbReference type="OrthoDB" id="7554068at2759"/>
<dbReference type="InterPro" id="IPR032698">
    <property type="entry name" value="SirB1_N"/>
</dbReference>
<proteinExistence type="predicted"/>
<keyword evidence="1" id="KW-0472">Membrane</keyword>
<dbReference type="Pfam" id="PF13369">
    <property type="entry name" value="Transglut_core2"/>
    <property type="match status" value="1"/>
</dbReference>
<protein>
    <submittedName>
        <fullName evidence="3">F-box only protein 21</fullName>
    </submittedName>
</protein>
<dbReference type="Gene3D" id="1.20.1280.50">
    <property type="match status" value="1"/>
</dbReference>
<evidence type="ECO:0000256" key="1">
    <source>
        <dbReference type="SAM" id="Phobius"/>
    </source>
</evidence>
<evidence type="ECO:0000259" key="2">
    <source>
        <dbReference type="Pfam" id="PF13369"/>
    </source>
</evidence>
<dbReference type="PANTHER" id="PTHR31350:SF21">
    <property type="entry name" value="F-BOX ONLY PROTEIN 21"/>
    <property type="match status" value="1"/>
</dbReference>
<dbReference type="PANTHER" id="PTHR31350">
    <property type="entry name" value="SI:DKEY-261L7.2"/>
    <property type="match status" value="1"/>
</dbReference>
<dbReference type="InParanoid" id="E2AKV8"/>
<accession>E2AKV8</accession>
<dbReference type="AlphaFoldDB" id="E2AKV8"/>
<keyword evidence="1" id="KW-0812">Transmembrane</keyword>
<gene>
    <name evidence="3" type="ORF">EAG_09732</name>
</gene>
<sequence>MASIMCLPEELIARILSYNDISIEDIINFRCTCKQFEWAAKYGKYWEKKFSQRRAGCDLTERYCNIKLFYYLRYHLIREYWERFEEQPHKKLLLELGATIIVQRFQPQKDVFYSIIKTSLDNIALEVLNYLREEHPDHSIFSTTAENFAYWKNNNIDDNHWDEMEGTQIMNALEEYIFDKLNFKLNKSKNIDYMCIDNVLERKCGEEIILFIIYQSVARRLGLRCDIIKLPHCSRVCIFWKPKYVTSSLEDVRCFNLSYATFPDCLVEQRCSEKPLAITAEEIRQNLIEILICMNVEWCKNTLAPMPPKAIRDVWDINLREVFLLYNSWGDMNMTVEGIVNIILVTGATTKLVNIVTNNKKLINKFGQTQEVIRFGCIVMGSITHLLSMCLPGQLLLDRSIEIFDKAQMGIWPYQHRMIKILLPCFLVLSEASLFVTQILLVHNTWGDMNMAVEGIVNMILLTGATTKLLNIVINNKKVILDLIMGSVTHLVSICLPGELLLDSSLEVFDKAQVFKPNAYI</sequence>
<organism evidence="4">
    <name type="scientific">Camponotus floridanus</name>
    <name type="common">Florida carpenter ant</name>
    <dbReference type="NCBI Taxonomy" id="104421"/>
    <lineage>
        <taxon>Eukaryota</taxon>
        <taxon>Metazoa</taxon>
        <taxon>Ecdysozoa</taxon>
        <taxon>Arthropoda</taxon>
        <taxon>Hexapoda</taxon>
        <taxon>Insecta</taxon>
        <taxon>Pterygota</taxon>
        <taxon>Neoptera</taxon>
        <taxon>Endopterygota</taxon>
        <taxon>Hymenoptera</taxon>
        <taxon>Apocrita</taxon>
        <taxon>Aculeata</taxon>
        <taxon>Formicoidea</taxon>
        <taxon>Formicidae</taxon>
        <taxon>Formicinae</taxon>
        <taxon>Camponotus</taxon>
    </lineage>
</organism>